<evidence type="ECO:0000256" key="1">
    <source>
        <dbReference type="SAM" id="Phobius"/>
    </source>
</evidence>
<feature type="transmembrane region" description="Helical" evidence="1">
    <location>
        <begin position="34"/>
        <end position="67"/>
    </location>
</feature>
<keyword evidence="1" id="KW-0812">Transmembrane</keyword>
<evidence type="ECO:0000313" key="3">
    <source>
        <dbReference type="Proteomes" id="UP000661649"/>
    </source>
</evidence>
<protein>
    <recommendedName>
        <fullName evidence="4">DUF4190 domain-containing protein</fullName>
    </recommendedName>
</protein>
<keyword evidence="3" id="KW-1185">Reference proteome</keyword>
<keyword evidence="1" id="KW-0472">Membrane</keyword>
<accession>A0ABR7PD15</accession>
<dbReference type="Proteomes" id="UP000661649">
    <property type="component" value="Unassembled WGS sequence"/>
</dbReference>
<sequence>MDNFYNSNDNFPPQTPPYYEQPQRYQGSSSCASASLILGILSLLSICCMPPLALVFAGLALILGALSKGDRIRPQNARVGMILSGISLIAVLILLAVFLVRFTSNSTNTEFFKQYLDIIEHPDDYSENDIYNFLYDYLYPNAGSDSDHNYENSQPYHYDHTPYDGDDSDGYDYYYEYPTPHQEDSGHHNVI</sequence>
<reference evidence="2 3" key="1">
    <citation type="submission" date="2020-08" db="EMBL/GenBank/DDBJ databases">
        <title>Genome public.</title>
        <authorList>
            <person name="Liu C."/>
            <person name="Sun Q."/>
        </authorList>
    </citation>
    <scope>NUCLEOTIDE SEQUENCE [LARGE SCALE GENOMIC DNA]</scope>
    <source>
        <strain evidence="2 3">3_YM_SP_D4_24.mj</strain>
    </source>
</reference>
<keyword evidence="1" id="KW-1133">Transmembrane helix</keyword>
<gene>
    <name evidence="2" type="ORF">H8712_11980</name>
</gene>
<dbReference type="EMBL" id="JACRTP010000005">
    <property type="protein sequence ID" value="MBC8629318.1"/>
    <property type="molecule type" value="Genomic_DNA"/>
</dbReference>
<evidence type="ECO:0000313" key="2">
    <source>
        <dbReference type="EMBL" id="MBC8629318.1"/>
    </source>
</evidence>
<feature type="transmembrane region" description="Helical" evidence="1">
    <location>
        <begin position="79"/>
        <end position="100"/>
    </location>
</feature>
<evidence type="ECO:0008006" key="4">
    <source>
        <dbReference type="Google" id="ProtNLM"/>
    </source>
</evidence>
<name>A0ABR7PD15_9FIRM</name>
<comment type="caution">
    <text evidence="2">The sequence shown here is derived from an EMBL/GenBank/DDBJ whole genome shotgun (WGS) entry which is preliminary data.</text>
</comment>
<dbReference type="RefSeq" id="WP_117456622.1">
    <property type="nucleotide sequence ID" value="NZ_JACRTP010000005.1"/>
</dbReference>
<organism evidence="2 3">
    <name type="scientific">Blautia stercoris</name>
    <dbReference type="NCBI Taxonomy" id="871664"/>
    <lineage>
        <taxon>Bacteria</taxon>
        <taxon>Bacillati</taxon>
        <taxon>Bacillota</taxon>
        <taxon>Clostridia</taxon>
        <taxon>Lachnospirales</taxon>
        <taxon>Lachnospiraceae</taxon>
        <taxon>Blautia</taxon>
    </lineage>
</organism>
<proteinExistence type="predicted"/>